<dbReference type="NCBIfam" id="TIGR00254">
    <property type="entry name" value="GGDEF"/>
    <property type="match status" value="1"/>
</dbReference>
<dbReference type="InterPro" id="IPR000160">
    <property type="entry name" value="GGDEF_dom"/>
</dbReference>
<keyword evidence="4 5" id="KW-0472">Membrane</keyword>
<dbReference type="Proteomes" id="UP000502260">
    <property type="component" value="Chromosome"/>
</dbReference>
<evidence type="ECO:0000256" key="5">
    <source>
        <dbReference type="SAM" id="Phobius"/>
    </source>
</evidence>
<dbReference type="Pfam" id="PF03924">
    <property type="entry name" value="CHASE"/>
    <property type="match status" value="1"/>
</dbReference>
<dbReference type="SUPFAM" id="SSF55073">
    <property type="entry name" value="Nucleotide cyclase"/>
    <property type="match status" value="1"/>
</dbReference>
<dbReference type="SMART" id="SM01079">
    <property type="entry name" value="CHASE"/>
    <property type="match status" value="1"/>
</dbReference>
<dbReference type="InterPro" id="IPR035919">
    <property type="entry name" value="EAL_sf"/>
</dbReference>
<organism evidence="9 10">
    <name type="scientific">Sulfurimicrobium lacus</name>
    <dbReference type="NCBI Taxonomy" id="2715678"/>
    <lineage>
        <taxon>Bacteria</taxon>
        <taxon>Pseudomonadati</taxon>
        <taxon>Pseudomonadota</taxon>
        <taxon>Betaproteobacteria</taxon>
        <taxon>Nitrosomonadales</taxon>
        <taxon>Sulfuricellaceae</taxon>
        <taxon>Sulfurimicrobium</taxon>
    </lineage>
</organism>
<dbReference type="InterPro" id="IPR006189">
    <property type="entry name" value="CHASE_dom"/>
</dbReference>
<dbReference type="GO" id="GO:0007165">
    <property type="term" value="P:signal transduction"/>
    <property type="evidence" value="ECO:0007669"/>
    <property type="project" value="UniProtKB-ARBA"/>
</dbReference>
<dbReference type="GO" id="GO:0071111">
    <property type="term" value="F:cyclic-guanylate-specific phosphodiesterase activity"/>
    <property type="evidence" value="ECO:0007669"/>
    <property type="project" value="InterPro"/>
</dbReference>
<keyword evidence="10" id="KW-1185">Reference proteome</keyword>
<dbReference type="SMART" id="SM00267">
    <property type="entry name" value="GGDEF"/>
    <property type="match status" value="1"/>
</dbReference>
<dbReference type="Pfam" id="PF00563">
    <property type="entry name" value="EAL"/>
    <property type="match status" value="1"/>
</dbReference>
<dbReference type="PROSITE" id="PS50887">
    <property type="entry name" value="GGDEF"/>
    <property type="match status" value="1"/>
</dbReference>
<dbReference type="Pfam" id="PF00990">
    <property type="entry name" value="GGDEF"/>
    <property type="match status" value="1"/>
</dbReference>
<name>A0A6F8VA36_9PROT</name>
<reference evidence="10" key="1">
    <citation type="submission" date="2020-03" db="EMBL/GenBank/DDBJ databases">
        <title>Complete genome sequence of sulfur-oxidizing bacterium skT11.</title>
        <authorList>
            <person name="Kanda M."/>
            <person name="Kojima H."/>
            <person name="Fukui M."/>
        </authorList>
    </citation>
    <scope>NUCLEOTIDE SEQUENCE [LARGE SCALE GENOMIC DNA]</scope>
    <source>
        <strain evidence="10">skT11</strain>
    </source>
</reference>
<feature type="transmembrane region" description="Helical" evidence="5">
    <location>
        <begin position="259"/>
        <end position="283"/>
    </location>
</feature>
<dbReference type="InterPro" id="IPR029787">
    <property type="entry name" value="Nucleotide_cyclase"/>
</dbReference>
<evidence type="ECO:0000256" key="4">
    <source>
        <dbReference type="ARBA" id="ARBA00023136"/>
    </source>
</evidence>
<dbReference type="Gene3D" id="3.30.450.350">
    <property type="entry name" value="CHASE domain"/>
    <property type="match status" value="1"/>
</dbReference>
<feature type="domain" description="CHASE" evidence="6">
    <location>
        <begin position="103"/>
        <end position="244"/>
    </location>
</feature>
<dbReference type="InterPro" id="IPR043128">
    <property type="entry name" value="Rev_trsase/Diguanyl_cyclase"/>
</dbReference>
<evidence type="ECO:0000256" key="2">
    <source>
        <dbReference type="ARBA" id="ARBA00022692"/>
    </source>
</evidence>
<dbReference type="InterPro" id="IPR025991">
    <property type="entry name" value="Chemoreceptor_zinc-bind_dom"/>
</dbReference>
<dbReference type="SMART" id="SM00052">
    <property type="entry name" value="EAL"/>
    <property type="match status" value="1"/>
</dbReference>
<evidence type="ECO:0000256" key="1">
    <source>
        <dbReference type="ARBA" id="ARBA00004370"/>
    </source>
</evidence>
<accession>A0A6F8VA36</accession>
<sequence length="851" mass="94164">MNQKFTTVYLATALLACGLVLAAFIGERINDERHTVAVRADVQNHLAETRARLEGNLNGNISLVKGLVSVIHLQPNLTQAEFEQAAQPLFQGQTGIRNIGAAPDMVISLMYPLKGNEKAIGLDYRKTPSQSAAAQQARDTRQIVLAGPIQLVQGGLGLVARLPVFVQGSDGQERFWGLVSAVIDAQDLFRKSGLMADKLTMEISIRGKDGKGAEGEVFFGRPELFAANPVLADIPLPHGSWQIAAIPRGGWPVQADNVWLLRLVFLILILLLSGAFVVLVRALRAASFARQQLEYIAHYDTLTSLPNRVLLADHLRQVMAQARRHGHQLAVAYLDLDGFKTINDNHGHEVGDKLLVALAARMKQALREGDTLARLGGDEFVAVLLDLPDKEASAPVLTRLLAAAAQPEQVDDYTLQVSASLGITFYPQAEDVDADQLLRQADQAMYQAKLAGKNRYHFFDADEDRSVRGHHESLEGIRHALDAREFVLHYQPKVNMRTGEVIGAEALIRWQHPQKGLLPPAVFLPVIEDHPLAVELGEWVIASALTQMELWRASGLDLPVSVNVSARQLQEANFVERLRELLAQHPSVKWGDLELEVLETSALEDVARISQVIEDCRKIGVTFALDDFGTGYSSLTYLKRLQVDLLKIDQSFVRDMLDDSDDLAILDGVIGLSGAFRRQVIAEGVETAAHGEMLLRLGCKLAQGYGIARPMPPHEMPRWSKVWRPDPAWTDISAVSREDLPLLFAGVEHRAWIAAMEIHLNDEREARPPVDHRLCRFGSWLEGEGMARHGTHPTFQSVEILHLQVHALAVEMLELQARGRKQEVLARLGELHGLRDALLEQLTELAQKTPQ</sequence>
<evidence type="ECO:0000256" key="3">
    <source>
        <dbReference type="ARBA" id="ARBA00022989"/>
    </source>
</evidence>
<dbReference type="Pfam" id="PF13682">
    <property type="entry name" value="CZB"/>
    <property type="match status" value="1"/>
</dbReference>
<dbReference type="Gene3D" id="1.20.120.30">
    <property type="entry name" value="Aspartate receptor, ligand-binding domain"/>
    <property type="match status" value="1"/>
</dbReference>
<proteinExistence type="predicted"/>
<dbReference type="PROSITE" id="PS50839">
    <property type="entry name" value="CHASE"/>
    <property type="match status" value="1"/>
</dbReference>
<dbReference type="CDD" id="cd01948">
    <property type="entry name" value="EAL"/>
    <property type="match status" value="1"/>
</dbReference>
<evidence type="ECO:0008006" key="11">
    <source>
        <dbReference type="Google" id="ProtNLM"/>
    </source>
</evidence>
<dbReference type="KEGG" id="slac:SKTS_14100"/>
<dbReference type="InterPro" id="IPR001633">
    <property type="entry name" value="EAL_dom"/>
</dbReference>
<dbReference type="AlphaFoldDB" id="A0A6F8VA36"/>
<keyword evidence="2 5" id="KW-0812">Transmembrane</keyword>
<evidence type="ECO:0000313" key="10">
    <source>
        <dbReference type="Proteomes" id="UP000502260"/>
    </source>
</evidence>
<dbReference type="Gene3D" id="3.30.70.270">
    <property type="match status" value="1"/>
</dbReference>
<dbReference type="EMBL" id="AP022853">
    <property type="protein sequence ID" value="BCB26524.1"/>
    <property type="molecule type" value="Genomic_DNA"/>
</dbReference>
<evidence type="ECO:0000259" key="7">
    <source>
        <dbReference type="PROSITE" id="PS50883"/>
    </source>
</evidence>
<dbReference type="SUPFAM" id="SSF141868">
    <property type="entry name" value="EAL domain-like"/>
    <property type="match status" value="1"/>
</dbReference>
<dbReference type="PROSITE" id="PS50883">
    <property type="entry name" value="EAL"/>
    <property type="match status" value="1"/>
</dbReference>
<dbReference type="InterPro" id="IPR042240">
    <property type="entry name" value="CHASE_sf"/>
</dbReference>
<dbReference type="RefSeq" id="WP_198420444.1">
    <property type="nucleotide sequence ID" value="NZ_AP022853.1"/>
</dbReference>
<dbReference type="CDD" id="cd01949">
    <property type="entry name" value="GGDEF"/>
    <property type="match status" value="1"/>
</dbReference>
<dbReference type="Gene3D" id="3.20.20.450">
    <property type="entry name" value="EAL domain"/>
    <property type="match status" value="1"/>
</dbReference>
<dbReference type="PANTHER" id="PTHR33121:SF70">
    <property type="entry name" value="SIGNALING PROTEIN YKOW"/>
    <property type="match status" value="1"/>
</dbReference>
<evidence type="ECO:0000313" key="9">
    <source>
        <dbReference type="EMBL" id="BCB26524.1"/>
    </source>
</evidence>
<evidence type="ECO:0000259" key="8">
    <source>
        <dbReference type="PROSITE" id="PS50887"/>
    </source>
</evidence>
<dbReference type="GO" id="GO:0016020">
    <property type="term" value="C:membrane"/>
    <property type="evidence" value="ECO:0007669"/>
    <property type="project" value="UniProtKB-SubCell"/>
</dbReference>
<dbReference type="FunFam" id="3.30.70.270:FF:000001">
    <property type="entry name" value="Diguanylate cyclase domain protein"/>
    <property type="match status" value="1"/>
</dbReference>
<comment type="subcellular location">
    <subcellularLocation>
        <location evidence="1">Membrane</location>
    </subcellularLocation>
</comment>
<dbReference type="PROSITE" id="PS51257">
    <property type="entry name" value="PROKAR_LIPOPROTEIN"/>
    <property type="match status" value="1"/>
</dbReference>
<dbReference type="InterPro" id="IPR050706">
    <property type="entry name" value="Cyclic-di-GMP_PDE-like"/>
</dbReference>
<protein>
    <recommendedName>
        <fullName evidence="11">Bifunctional diguanylate cyclase/phosphodiesterase</fullName>
    </recommendedName>
</protein>
<keyword evidence="3 5" id="KW-1133">Transmembrane helix</keyword>
<feature type="domain" description="GGDEF" evidence="8">
    <location>
        <begin position="327"/>
        <end position="461"/>
    </location>
</feature>
<gene>
    <name evidence="9" type="ORF">SKTS_14100</name>
</gene>
<evidence type="ECO:0000259" key="6">
    <source>
        <dbReference type="PROSITE" id="PS50839"/>
    </source>
</evidence>
<feature type="domain" description="EAL" evidence="7">
    <location>
        <begin position="470"/>
        <end position="724"/>
    </location>
</feature>
<dbReference type="PANTHER" id="PTHR33121">
    <property type="entry name" value="CYCLIC DI-GMP PHOSPHODIESTERASE PDEF"/>
    <property type="match status" value="1"/>
</dbReference>